<gene>
    <name evidence="5" type="ORF">SAMN06275492_10343</name>
</gene>
<evidence type="ECO:0000256" key="2">
    <source>
        <dbReference type="ARBA" id="ARBA00023004"/>
    </source>
</evidence>
<sequence>MKLELGYKMVLFRGGDRMISTGKVFKKSIISVSNIPGVDFTINPYVGCPHKCVYCYAEYIKQHTDHTEDWGDFVDVKVCHSRLPYRKIQGKTVVMSSATDCYNPFEASMEATREVLEDMVFSQCDFNLMVLTKGHLVVRDIDLLVKLRAKVGISMNTLDDSFRAISEPRASPVAQRIDALQALREAGLDTWIFVSPVFPAITDFRSIVEATYPWTCRYGFENLKLKWPYKSRVLQMIWDHRPDLIPLYRRIFLDEDRSHWNGLSREIRSYCGGRKIDFDVYF</sequence>
<dbReference type="CDD" id="cd01335">
    <property type="entry name" value="Radical_SAM"/>
    <property type="match status" value="1"/>
</dbReference>
<evidence type="ECO:0000313" key="6">
    <source>
        <dbReference type="Proteomes" id="UP000193355"/>
    </source>
</evidence>
<dbReference type="Proteomes" id="UP000193355">
    <property type="component" value="Unassembled WGS sequence"/>
</dbReference>
<dbReference type="PANTHER" id="PTHR43432:SF6">
    <property type="entry name" value="RADICAL SAM CORE DOMAIN-CONTAINING PROTEIN"/>
    <property type="match status" value="1"/>
</dbReference>
<dbReference type="PANTHER" id="PTHR43432">
    <property type="entry name" value="SLR0285 PROTEIN"/>
    <property type="match status" value="1"/>
</dbReference>
<reference evidence="6" key="1">
    <citation type="submission" date="2017-04" db="EMBL/GenBank/DDBJ databases">
        <authorList>
            <person name="Varghese N."/>
            <person name="Submissions S."/>
        </authorList>
    </citation>
    <scope>NUCLEOTIDE SEQUENCE [LARGE SCALE GENOMIC DNA]</scope>
    <source>
        <strain evidence="6">USBA 82</strain>
    </source>
</reference>
<evidence type="ECO:0000256" key="1">
    <source>
        <dbReference type="ARBA" id="ARBA00022723"/>
    </source>
</evidence>
<keyword evidence="6" id="KW-1185">Reference proteome</keyword>
<dbReference type="EMBL" id="FXBB01000003">
    <property type="protein sequence ID" value="SMG15516.1"/>
    <property type="molecule type" value="Genomic_DNA"/>
</dbReference>
<evidence type="ECO:0000256" key="3">
    <source>
        <dbReference type="ARBA" id="ARBA00023014"/>
    </source>
</evidence>
<keyword evidence="1" id="KW-0479">Metal-binding</keyword>
<keyword evidence="2" id="KW-0408">Iron</keyword>
<organism evidence="5 6">
    <name type="scientific">Dethiosulfovibrio salsuginis</name>
    <dbReference type="NCBI Taxonomy" id="561720"/>
    <lineage>
        <taxon>Bacteria</taxon>
        <taxon>Thermotogati</taxon>
        <taxon>Synergistota</taxon>
        <taxon>Synergistia</taxon>
        <taxon>Synergistales</taxon>
        <taxon>Dethiosulfovibrionaceae</taxon>
        <taxon>Dethiosulfovibrio</taxon>
    </lineage>
</organism>
<dbReference type="SUPFAM" id="SSF102114">
    <property type="entry name" value="Radical SAM enzymes"/>
    <property type="match status" value="1"/>
</dbReference>
<dbReference type="InterPro" id="IPR040086">
    <property type="entry name" value="MJ0683-like"/>
</dbReference>
<proteinExistence type="predicted"/>
<protein>
    <submittedName>
        <fullName evidence="5">DNA repair photolyase</fullName>
    </submittedName>
</protein>
<dbReference type="GO" id="GO:0051536">
    <property type="term" value="F:iron-sulfur cluster binding"/>
    <property type="evidence" value="ECO:0007669"/>
    <property type="project" value="UniProtKB-KW"/>
</dbReference>
<dbReference type="STRING" id="561720.SAMN06275492_10343"/>
<feature type="domain" description="Radical SAM core" evidence="4">
    <location>
        <begin position="42"/>
        <end position="200"/>
    </location>
</feature>
<dbReference type="Gene3D" id="3.80.30.30">
    <property type="match status" value="1"/>
</dbReference>
<dbReference type="GO" id="GO:0046872">
    <property type="term" value="F:metal ion binding"/>
    <property type="evidence" value="ECO:0007669"/>
    <property type="project" value="UniProtKB-KW"/>
</dbReference>
<dbReference type="SFLD" id="SFLDS00029">
    <property type="entry name" value="Radical_SAM"/>
    <property type="match status" value="1"/>
</dbReference>
<dbReference type="SFLD" id="SFLDG01084">
    <property type="entry name" value="Uncharacterised_Radical_SAM_Su"/>
    <property type="match status" value="1"/>
</dbReference>
<evidence type="ECO:0000313" key="5">
    <source>
        <dbReference type="EMBL" id="SMG15516.1"/>
    </source>
</evidence>
<dbReference type="InterPro" id="IPR058240">
    <property type="entry name" value="rSAM_sf"/>
</dbReference>
<dbReference type="RefSeq" id="WP_234986102.1">
    <property type="nucleotide sequence ID" value="NZ_FXBB01000003.1"/>
</dbReference>
<evidence type="ECO:0000259" key="4">
    <source>
        <dbReference type="Pfam" id="PF04055"/>
    </source>
</evidence>
<dbReference type="Pfam" id="PF04055">
    <property type="entry name" value="Radical_SAM"/>
    <property type="match status" value="1"/>
</dbReference>
<accession>A0A1X7ILQ0</accession>
<dbReference type="InterPro" id="IPR007197">
    <property type="entry name" value="rSAM"/>
</dbReference>
<keyword evidence="5" id="KW-0456">Lyase</keyword>
<keyword evidence="3" id="KW-0411">Iron-sulfur</keyword>
<name>A0A1X7ILQ0_9BACT</name>
<dbReference type="GO" id="GO:0016829">
    <property type="term" value="F:lyase activity"/>
    <property type="evidence" value="ECO:0007669"/>
    <property type="project" value="UniProtKB-KW"/>
</dbReference>
<dbReference type="AlphaFoldDB" id="A0A1X7ILQ0"/>